<dbReference type="InterPro" id="IPR001279">
    <property type="entry name" value="Metallo-B-lactamas"/>
</dbReference>
<gene>
    <name evidence="2" type="ORF">A2642_02845</name>
</gene>
<dbReference type="InterPro" id="IPR036866">
    <property type="entry name" value="RibonucZ/Hydroxyglut_hydro"/>
</dbReference>
<reference evidence="2 3" key="1">
    <citation type="journal article" date="2016" name="Nat. Commun.">
        <title>Thousands of microbial genomes shed light on interconnected biogeochemical processes in an aquifer system.</title>
        <authorList>
            <person name="Anantharaman K."/>
            <person name="Brown C.T."/>
            <person name="Hug L.A."/>
            <person name="Sharon I."/>
            <person name="Castelle C.J."/>
            <person name="Probst A.J."/>
            <person name="Thomas B.C."/>
            <person name="Singh A."/>
            <person name="Wilkins M.J."/>
            <person name="Karaoz U."/>
            <person name="Brodie E.L."/>
            <person name="Williams K.H."/>
            <person name="Hubbard S.S."/>
            <person name="Banfield J.F."/>
        </authorList>
    </citation>
    <scope>NUCLEOTIDE SEQUENCE [LARGE SCALE GENOMIC DNA]</scope>
</reference>
<dbReference type="Proteomes" id="UP000178700">
    <property type="component" value="Unassembled WGS sequence"/>
</dbReference>
<protein>
    <recommendedName>
        <fullName evidence="1">Metallo-beta-lactamase domain-containing protein</fullName>
    </recommendedName>
</protein>
<evidence type="ECO:0000313" key="3">
    <source>
        <dbReference type="Proteomes" id="UP000178700"/>
    </source>
</evidence>
<dbReference type="SUPFAM" id="SSF56281">
    <property type="entry name" value="Metallo-hydrolase/oxidoreductase"/>
    <property type="match status" value="1"/>
</dbReference>
<sequence length="287" mass="32475">IRDLGVYLATKGGFSGQGKELNLYITHTHWDHIQGLPFFGPAYIPGNKIQIFGEAKVKGVHNGTKFSLEAAIREHSDQPGYFPGLLCVEGDGLQTVLKKQQDFRNFPAPLEALRGLTHYNDFVAGMKIYETETMTIDTLALNHPGNSISYRLTEKLKDGTKKRMVFSTDFEPDENGFDDKIIEFWRGADIVFADAQYEPRGSPYTENKFVPTWGHSDYRTDLQMATMAGVGLLVLTHHEPKMNDLYHDGLHERAMKEAISIAEELGQKPVRVVMAKEGDWYNTNRLY</sequence>
<dbReference type="EMBL" id="MFTJ01000039">
    <property type="protein sequence ID" value="OGI64742.1"/>
    <property type="molecule type" value="Genomic_DNA"/>
</dbReference>
<dbReference type="Pfam" id="PF12706">
    <property type="entry name" value="Lactamase_B_2"/>
    <property type="match status" value="1"/>
</dbReference>
<dbReference type="AlphaFoldDB" id="A0A1F6V551"/>
<evidence type="ECO:0000259" key="1">
    <source>
        <dbReference type="Pfam" id="PF12706"/>
    </source>
</evidence>
<name>A0A1F6V551_9BACT</name>
<proteinExistence type="predicted"/>
<organism evidence="2 3">
    <name type="scientific">Candidatus Nomurabacteria bacterium RIFCSPHIGHO2_01_FULL_39_10</name>
    <dbReference type="NCBI Taxonomy" id="1801733"/>
    <lineage>
        <taxon>Bacteria</taxon>
        <taxon>Candidatus Nomuraibacteriota</taxon>
    </lineage>
</organism>
<evidence type="ECO:0000313" key="2">
    <source>
        <dbReference type="EMBL" id="OGI64742.1"/>
    </source>
</evidence>
<comment type="caution">
    <text evidence="2">The sequence shown here is derived from an EMBL/GenBank/DDBJ whole genome shotgun (WGS) entry which is preliminary data.</text>
</comment>
<accession>A0A1F6V551</accession>
<feature type="domain" description="Metallo-beta-lactamase" evidence="1">
    <location>
        <begin position="25"/>
        <end position="238"/>
    </location>
</feature>
<dbReference type="Gene3D" id="3.60.15.10">
    <property type="entry name" value="Ribonuclease Z/Hydroxyacylglutathione hydrolase-like"/>
    <property type="match status" value="1"/>
</dbReference>
<feature type="non-terminal residue" evidence="2">
    <location>
        <position position="1"/>
    </location>
</feature>